<dbReference type="Proteomes" id="UP000221165">
    <property type="component" value="Unassembled WGS sequence"/>
</dbReference>
<reference evidence="1 2" key="1">
    <citation type="journal article" date="2017" name="Int. J. Parasitol.">
        <title>The genome of the protozoan parasite Cystoisospora suis and a reverse vaccinology approach to identify vaccine candidates.</title>
        <authorList>
            <person name="Palmieri N."/>
            <person name="Shrestha A."/>
            <person name="Ruttkowski B."/>
            <person name="Beck T."/>
            <person name="Vogl C."/>
            <person name="Tomley F."/>
            <person name="Blake D.P."/>
            <person name="Joachim A."/>
        </authorList>
    </citation>
    <scope>NUCLEOTIDE SEQUENCE [LARGE SCALE GENOMIC DNA]</scope>
    <source>
        <strain evidence="1 2">Wien I</strain>
    </source>
</reference>
<organism evidence="1 2">
    <name type="scientific">Cystoisospora suis</name>
    <dbReference type="NCBI Taxonomy" id="483139"/>
    <lineage>
        <taxon>Eukaryota</taxon>
        <taxon>Sar</taxon>
        <taxon>Alveolata</taxon>
        <taxon>Apicomplexa</taxon>
        <taxon>Conoidasida</taxon>
        <taxon>Coccidia</taxon>
        <taxon>Eucoccidiorida</taxon>
        <taxon>Eimeriorina</taxon>
        <taxon>Sarcocystidae</taxon>
        <taxon>Cystoisospora</taxon>
    </lineage>
</organism>
<sequence>MYILSTQGGFLIYSYQRFYTSSVMSPLQLIKETPPPFLSSPPRLLTHPPITSLSSHTNLPFSLAPPFPLPCM</sequence>
<evidence type="ECO:0000313" key="2">
    <source>
        <dbReference type="Proteomes" id="UP000221165"/>
    </source>
</evidence>
<proteinExistence type="predicted"/>
<comment type="caution">
    <text evidence="1">The sequence shown here is derived from an EMBL/GenBank/DDBJ whole genome shotgun (WGS) entry which is preliminary data.</text>
</comment>
<gene>
    <name evidence="1" type="ORF">CSUI_007693</name>
</gene>
<evidence type="ECO:0000313" key="1">
    <source>
        <dbReference type="EMBL" id="PHJ18482.1"/>
    </source>
</evidence>
<name>A0A2C6KPT3_9APIC</name>
<keyword evidence="2" id="KW-1185">Reference proteome</keyword>
<accession>A0A2C6KPT3</accession>
<protein>
    <submittedName>
        <fullName evidence="1">Uncharacterized protein</fullName>
    </submittedName>
</protein>
<dbReference type="VEuPathDB" id="ToxoDB:CSUI_007693"/>
<dbReference type="RefSeq" id="XP_067920188.1">
    <property type="nucleotide sequence ID" value="XM_068067838.1"/>
</dbReference>
<dbReference type="GeneID" id="94431049"/>
<dbReference type="EMBL" id="MIGC01004117">
    <property type="protein sequence ID" value="PHJ18482.1"/>
    <property type="molecule type" value="Genomic_DNA"/>
</dbReference>
<dbReference type="AlphaFoldDB" id="A0A2C6KPT3"/>